<feature type="domain" description="Mediator complex subunit MED14 N-terminal" evidence="8">
    <location>
        <begin position="5"/>
        <end position="192"/>
    </location>
</feature>
<keyword evidence="6 7" id="KW-0539">Nucleus</keyword>
<keyword evidence="4 7" id="KW-0010">Activator</keyword>
<proteinExistence type="inferred from homology"/>
<comment type="function">
    <text evidence="7">Component of the Mediator complex, a coactivator involved in the regulated transcription of nearly all RNA polymerase II-dependent genes. Mediator functions as a bridge to convey information from gene-specific regulatory proteins to the basal RNA polymerase II transcription machinery. Mediator is recruited to promoters by direct interactions with regulatory proteins and serves as a scaffold for the assembly of a functional preinitiation complex with RNA polymerase II and the general transcription factors.</text>
</comment>
<dbReference type="GO" id="GO:0016592">
    <property type="term" value="C:mediator complex"/>
    <property type="evidence" value="ECO:0007669"/>
    <property type="project" value="UniProtKB-UniRule"/>
</dbReference>
<evidence type="ECO:0000256" key="4">
    <source>
        <dbReference type="ARBA" id="ARBA00023159"/>
    </source>
</evidence>
<evidence type="ECO:0000256" key="5">
    <source>
        <dbReference type="ARBA" id="ARBA00023163"/>
    </source>
</evidence>
<dbReference type="GO" id="GO:0003712">
    <property type="term" value="F:transcription coregulator activity"/>
    <property type="evidence" value="ECO:0007669"/>
    <property type="project" value="UniProtKB-UniRule"/>
</dbReference>
<dbReference type="InterPro" id="IPR055122">
    <property type="entry name" value="Med14_N"/>
</dbReference>
<dbReference type="GO" id="GO:0006357">
    <property type="term" value="P:regulation of transcription by RNA polymerase II"/>
    <property type="evidence" value="ECO:0007669"/>
    <property type="project" value="InterPro"/>
</dbReference>
<protein>
    <recommendedName>
        <fullName evidence="7">Mediator of RNA polymerase II transcription subunit 14</fullName>
    </recommendedName>
    <alternativeName>
        <fullName evidence="7">Mediator complex subunit 14</fullName>
    </alternativeName>
</protein>
<keyword evidence="5 7" id="KW-0804">Transcription</keyword>
<dbReference type="InterPro" id="IPR013947">
    <property type="entry name" value="Mediator_Med14"/>
</dbReference>
<dbReference type="PANTHER" id="PTHR12809:SF2">
    <property type="entry name" value="MEDIATOR OF RNA POLYMERASE II TRANSCRIPTION SUBUNIT 14"/>
    <property type="match status" value="1"/>
</dbReference>
<sequence length="262" mass="29975">MELFISDIVARAAASYSIALRDLPRTYANDNVTEMRRKLSEFFVQQANIFRKLLILVRWVTKQDRWQICEDALKQINQQKRLVTSIPDSLYFIHQSQVKTRLPPFNIQLSASILGSQQYPFIPSIVKNIGQQLPGSVKLNKKESIQLVLLAENELRTSFGVCEVPRCAGLQVEIKNGFLFIRQKDEFEITLFQTESAPKLLPSYQSSQSSLAYQLRPKKKLLGIPIFRIGTIRFLISEKTHSKNIKLDILILSNSSTQCTSI</sequence>
<comment type="subunit">
    <text evidence="7">Component of the Mediator complex.</text>
</comment>
<evidence type="ECO:0000256" key="2">
    <source>
        <dbReference type="ARBA" id="ARBA00007813"/>
    </source>
</evidence>
<accession>A0A5J4WU87</accession>
<dbReference type="PANTHER" id="PTHR12809">
    <property type="entry name" value="MEDIATOR COMPLEX SUBUNIT"/>
    <property type="match status" value="1"/>
</dbReference>
<evidence type="ECO:0000259" key="8">
    <source>
        <dbReference type="Pfam" id="PF08638"/>
    </source>
</evidence>
<evidence type="ECO:0000256" key="6">
    <source>
        <dbReference type="ARBA" id="ARBA00023242"/>
    </source>
</evidence>
<comment type="subcellular location">
    <subcellularLocation>
        <location evidence="1 7">Nucleus</location>
    </subcellularLocation>
</comment>
<evidence type="ECO:0000256" key="3">
    <source>
        <dbReference type="ARBA" id="ARBA00023015"/>
    </source>
</evidence>
<evidence type="ECO:0000313" key="9">
    <source>
        <dbReference type="EMBL" id="KAA6398116.1"/>
    </source>
</evidence>
<gene>
    <name evidence="9" type="ORF">EZS28_006355</name>
</gene>
<evidence type="ECO:0000256" key="1">
    <source>
        <dbReference type="ARBA" id="ARBA00004123"/>
    </source>
</evidence>
<dbReference type="Pfam" id="PF08638">
    <property type="entry name" value="Med14"/>
    <property type="match status" value="1"/>
</dbReference>
<organism evidence="9 10">
    <name type="scientific">Streblomastix strix</name>
    <dbReference type="NCBI Taxonomy" id="222440"/>
    <lineage>
        <taxon>Eukaryota</taxon>
        <taxon>Metamonada</taxon>
        <taxon>Preaxostyla</taxon>
        <taxon>Oxymonadida</taxon>
        <taxon>Streblomastigidae</taxon>
        <taxon>Streblomastix</taxon>
    </lineage>
</organism>
<name>A0A5J4WU87_9EUKA</name>
<dbReference type="Proteomes" id="UP000324800">
    <property type="component" value="Unassembled WGS sequence"/>
</dbReference>
<dbReference type="GO" id="GO:0070847">
    <property type="term" value="C:core mediator complex"/>
    <property type="evidence" value="ECO:0007669"/>
    <property type="project" value="TreeGrafter"/>
</dbReference>
<reference evidence="9 10" key="1">
    <citation type="submission" date="2019-03" db="EMBL/GenBank/DDBJ databases">
        <title>Single cell metagenomics reveals metabolic interactions within the superorganism composed of flagellate Streblomastix strix and complex community of Bacteroidetes bacteria on its surface.</title>
        <authorList>
            <person name="Treitli S.C."/>
            <person name="Kolisko M."/>
            <person name="Husnik F."/>
            <person name="Keeling P."/>
            <person name="Hampl V."/>
        </authorList>
    </citation>
    <scope>NUCLEOTIDE SEQUENCE [LARGE SCALE GENOMIC DNA]</scope>
    <source>
        <strain evidence="9">ST1C</strain>
    </source>
</reference>
<evidence type="ECO:0000313" key="10">
    <source>
        <dbReference type="Proteomes" id="UP000324800"/>
    </source>
</evidence>
<dbReference type="EMBL" id="SNRW01001031">
    <property type="protein sequence ID" value="KAA6398116.1"/>
    <property type="molecule type" value="Genomic_DNA"/>
</dbReference>
<keyword evidence="3 7" id="KW-0805">Transcription regulation</keyword>
<dbReference type="AlphaFoldDB" id="A0A5J4WU87"/>
<comment type="caution">
    <text evidence="9">The sequence shown here is derived from an EMBL/GenBank/DDBJ whole genome shotgun (WGS) entry which is preliminary data.</text>
</comment>
<evidence type="ECO:0000256" key="7">
    <source>
        <dbReference type="RuleBase" id="RU365082"/>
    </source>
</evidence>
<comment type="similarity">
    <text evidence="2 7">Belongs to the Mediator complex subunit 14 family.</text>
</comment>